<evidence type="ECO:0000256" key="1">
    <source>
        <dbReference type="ARBA" id="ARBA00004308"/>
    </source>
</evidence>
<dbReference type="SMART" id="SM00176">
    <property type="entry name" value="RAN"/>
    <property type="match status" value="1"/>
</dbReference>
<dbReference type="GeneID" id="111131278"/>
<dbReference type="InterPro" id="IPR027417">
    <property type="entry name" value="P-loop_NTPase"/>
</dbReference>
<sequence length="200" mass="22669">MDSDYVFKILLIGDSGVGKSSLMLNFTDECFTETYISTIGVDFKIRTLEVEGKTVRLQIWDTAGQERFKTITTAYYRNANGILIVYDITDKDSFKNVSKWLEDVDHFNSNPGVYKALVGNKADLQPKRVVTFNEAKNFADQHNIPFMETSAKTSNNVEQLFMTMASHLKHASDNGNIKDDTRTITINYKKNSKKGSCFCN</sequence>
<dbReference type="PROSITE" id="PS51421">
    <property type="entry name" value="RAS"/>
    <property type="match status" value="1"/>
</dbReference>
<dbReference type="PRINTS" id="PR00449">
    <property type="entry name" value="RASTRNSFRMNG"/>
</dbReference>
<comment type="subcellular location">
    <subcellularLocation>
        <location evidence="1">Endomembrane system</location>
    </subcellularLocation>
</comment>
<keyword evidence="5" id="KW-1185">Reference proteome</keyword>
<organism evidence="5 6">
    <name type="scientific">Crassostrea virginica</name>
    <name type="common">Eastern oyster</name>
    <dbReference type="NCBI Taxonomy" id="6565"/>
    <lineage>
        <taxon>Eukaryota</taxon>
        <taxon>Metazoa</taxon>
        <taxon>Spiralia</taxon>
        <taxon>Lophotrochozoa</taxon>
        <taxon>Mollusca</taxon>
        <taxon>Bivalvia</taxon>
        <taxon>Autobranchia</taxon>
        <taxon>Pteriomorphia</taxon>
        <taxon>Ostreida</taxon>
        <taxon>Ostreoidea</taxon>
        <taxon>Ostreidae</taxon>
        <taxon>Crassostrea</taxon>
    </lineage>
</organism>
<dbReference type="GO" id="GO:0005525">
    <property type="term" value="F:GTP binding"/>
    <property type="evidence" value="ECO:0007669"/>
    <property type="project" value="UniProtKB-KW"/>
</dbReference>
<dbReference type="Pfam" id="PF00071">
    <property type="entry name" value="Ras"/>
    <property type="match status" value="1"/>
</dbReference>
<dbReference type="PROSITE" id="PS51420">
    <property type="entry name" value="RHO"/>
    <property type="match status" value="1"/>
</dbReference>
<evidence type="ECO:0000256" key="3">
    <source>
        <dbReference type="ARBA" id="ARBA00023134"/>
    </source>
</evidence>
<dbReference type="InterPro" id="IPR005225">
    <property type="entry name" value="Small_GTP-bd"/>
</dbReference>
<dbReference type="RefSeq" id="XP_022334430.1">
    <property type="nucleotide sequence ID" value="XM_022478722.1"/>
</dbReference>
<evidence type="ECO:0000256" key="2">
    <source>
        <dbReference type="ARBA" id="ARBA00022741"/>
    </source>
</evidence>
<dbReference type="NCBIfam" id="TIGR00231">
    <property type="entry name" value="small_GTP"/>
    <property type="match status" value="1"/>
</dbReference>
<gene>
    <name evidence="6" type="primary">LOC111131278</name>
</gene>
<protein>
    <submittedName>
        <fullName evidence="6">Ras-related protein Rab-1A-like</fullName>
    </submittedName>
</protein>
<keyword evidence="4" id="KW-0472">Membrane</keyword>
<dbReference type="InterPro" id="IPR001806">
    <property type="entry name" value="Small_GTPase"/>
</dbReference>
<dbReference type="Proteomes" id="UP000694844">
    <property type="component" value="Chromosome 4"/>
</dbReference>
<dbReference type="KEGG" id="cvn:111131278"/>
<evidence type="ECO:0000313" key="5">
    <source>
        <dbReference type="Proteomes" id="UP000694844"/>
    </source>
</evidence>
<dbReference type="PANTHER" id="PTHR47977">
    <property type="entry name" value="RAS-RELATED PROTEIN RAB"/>
    <property type="match status" value="1"/>
</dbReference>
<dbReference type="GO" id="GO:0003924">
    <property type="term" value="F:GTPase activity"/>
    <property type="evidence" value="ECO:0007669"/>
    <property type="project" value="InterPro"/>
</dbReference>
<dbReference type="OrthoDB" id="9989112at2759"/>
<evidence type="ECO:0000256" key="4">
    <source>
        <dbReference type="ARBA" id="ARBA00023136"/>
    </source>
</evidence>
<keyword evidence="2" id="KW-0547">Nucleotide-binding</keyword>
<dbReference type="GO" id="GO:0012505">
    <property type="term" value="C:endomembrane system"/>
    <property type="evidence" value="ECO:0007669"/>
    <property type="project" value="UniProtKB-SubCell"/>
</dbReference>
<dbReference type="InterPro" id="IPR050227">
    <property type="entry name" value="Rab"/>
</dbReference>
<dbReference type="SMART" id="SM00174">
    <property type="entry name" value="RHO"/>
    <property type="match status" value="1"/>
</dbReference>
<dbReference type="SUPFAM" id="SSF52540">
    <property type="entry name" value="P-loop containing nucleoside triphosphate hydrolases"/>
    <property type="match status" value="1"/>
</dbReference>
<proteinExistence type="predicted"/>
<dbReference type="FunFam" id="3.40.50.300:FF:000586">
    <property type="entry name" value="Rab family GTPase"/>
    <property type="match status" value="1"/>
</dbReference>
<dbReference type="SMART" id="SM00175">
    <property type="entry name" value="RAB"/>
    <property type="match status" value="1"/>
</dbReference>
<keyword evidence="3" id="KW-0342">GTP-binding</keyword>
<name>A0A8B8E2I8_CRAVI</name>
<dbReference type="SMART" id="SM00173">
    <property type="entry name" value="RAS"/>
    <property type="match status" value="1"/>
</dbReference>
<dbReference type="AlphaFoldDB" id="A0A8B8E2I8"/>
<dbReference type="PROSITE" id="PS51419">
    <property type="entry name" value="RAB"/>
    <property type="match status" value="1"/>
</dbReference>
<reference evidence="6" key="1">
    <citation type="submission" date="2025-08" db="UniProtKB">
        <authorList>
            <consortium name="RefSeq"/>
        </authorList>
    </citation>
    <scope>IDENTIFICATION</scope>
    <source>
        <tissue evidence="6">Whole sample</tissue>
    </source>
</reference>
<dbReference type="Gene3D" id="3.40.50.300">
    <property type="entry name" value="P-loop containing nucleotide triphosphate hydrolases"/>
    <property type="match status" value="1"/>
</dbReference>
<accession>A0A8B8E2I8</accession>
<evidence type="ECO:0000313" key="6">
    <source>
        <dbReference type="RefSeq" id="XP_022334430.1"/>
    </source>
</evidence>